<dbReference type="Proteomes" id="UP000324222">
    <property type="component" value="Unassembled WGS sequence"/>
</dbReference>
<dbReference type="OrthoDB" id="10262468at2759"/>
<evidence type="ECO:0000313" key="2">
    <source>
        <dbReference type="Proteomes" id="UP000324222"/>
    </source>
</evidence>
<dbReference type="EMBL" id="VSRR010147735">
    <property type="protein sequence ID" value="MPD05773.1"/>
    <property type="molecule type" value="Genomic_DNA"/>
</dbReference>
<gene>
    <name evidence="1" type="ORF">E2C01_101537</name>
</gene>
<reference evidence="1 2" key="1">
    <citation type="submission" date="2019-05" db="EMBL/GenBank/DDBJ databases">
        <title>Another draft genome of Portunus trituberculatus and its Hox gene families provides insights of decapod evolution.</title>
        <authorList>
            <person name="Jeong J.-H."/>
            <person name="Song I."/>
            <person name="Kim S."/>
            <person name="Choi T."/>
            <person name="Kim D."/>
            <person name="Ryu S."/>
            <person name="Kim W."/>
        </authorList>
    </citation>
    <scope>NUCLEOTIDE SEQUENCE [LARGE SCALE GENOMIC DNA]</scope>
    <source>
        <tissue evidence="1">Muscle</tissue>
    </source>
</reference>
<proteinExistence type="predicted"/>
<keyword evidence="2" id="KW-1185">Reference proteome</keyword>
<dbReference type="AlphaFoldDB" id="A0A5B7KB04"/>
<sequence length="65" mass="7321">MACDRLEAMGTRVRRGSAGLFIWFSVKSFLCPVTMEEEGGKPETVLVSTIKNRCFDRHNSVEVID</sequence>
<organism evidence="1 2">
    <name type="scientific">Portunus trituberculatus</name>
    <name type="common">Swimming crab</name>
    <name type="synonym">Neptunus trituberculatus</name>
    <dbReference type="NCBI Taxonomy" id="210409"/>
    <lineage>
        <taxon>Eukaryota</taxon>
        <taxon>Metazoa</taxon>
        <taxon>Ecdysozoa</taxon>
        <taxon>Arthropoda</taxon>
        <taxon>Crustacea</taxon>
        <taxon>Multicrustacea</taxon>
        <taxon>Malacostraca</taxon>
        <taxon>Eumalacostraca</taxon>
        <taxon>Eucarida</taxon>
        <taxon>Decapoda</taxon>
        <taxon>Pleocyemata</taxon>
        <taxon>Brachyura</taxon>
        <taxon>Eubrachyura</taxon>
        <taxon>Portunoidea</taxon>
        <taxon>Portunidae</taxon>
        <taxon>Portuninae</taxon>
        <taxon>Portunus</taxon>
    </lineage>
</organism>
<comment type="caution">
    <text evidence="1">The sequence shown here is derived from an EMBL/GenBank/DDBJ whole genome shotgun (WGS) entry which is preliminary data.</text>
</comment>
<name>A0A5B7KB04_PORTR</name>
<accession>A0A5B7KB04</accession>
<protein>
    <submittedName>
        <fullName evidence="1">Uncharacterized protein</fullName>
    </submittedName>
</protein>
<evidence type="ECO:0000313" key="1">
    <source>
        <dbReference type="EMBL" id="MPD05773.1"/>
    </source>
</evidence>